<dbReference type="SUPFAM" id="SSF54364">
    <property type="entry name" value="Translation initiation factor IF3, N-terminal domain"/>
    <property type="match status" value="1"/>
</dbReference>
<sequence length="536" mass="58930">MAFSCRTNQSRLKHLTHQFKRYYIQVPSLNHSISHTKICEAKKPFWESAVKTPNDFCNNVRFFAAPVQAQQKKDEKETSGPRLNDKINAQFVRLVLDEGHKVVSRHEALALARSLQCDLVEVDRKANPPVCKIMDFHKEKYQKELKEKDRAKAKSDITLKKGDCKEVRFSGKIEQKDLQMKADTVKRLMDKGYRVKCMALPVGKKEETEDLGGYLSRLIDLIEDISVVESGPHVERKQAYAIIRHVKFGPSKKGGLKKLKAVGDTSGVSKAATPSSTIERSVDIPTPAIHEEDPAEFGLEKIEKKNTPWSVSNSNDDLNEVFDLADGAKGLTSNFTPKVMNAAPESASPPASISASNFSHPKPAPNFSRADTLGSTPHGPSLGTGNRYARSEQKNQFPQKPIDNLGSGTRESFRSEPQFPSQRRQPPPPPNMNASPSMGEKKPIGTEASNFRNSRLPNSISSDVPNTRASSYGIFSNPTANAPTGQGMAADRTKEGIPTQGTAGVRPNQNSPGLKSDGSQTPGPDNGQRKFGIFSR</sequence>
<dbReference type="GO" id="GO:0003743">
    <property type="term" value="F:translation initiation factor activity"/>
    <property type="evidence" value="ECO:0000318"/>
    <property type="project" value="GO_Central"/>
</dbReference>
<feature type="compositionally biased region" description="Low complexity" evidence="4">
    <location>
        <begin position="342"/>
        <end position="356"/>
    </location>
</feature>
<dbReference type="PANTHER" id="PTHR10938:SF4">
    <property type="entry name" value="TRANSLATION INITIATION FACTOR IF3-1, MITOCHONDRIAL"/>
    <property type="match status" value="1"/>
</dbReference>
<dbReference type="EMBL" id="KK784895">
    <property type="protein sequence ID" value="KDO68178.1"/>
    <property type="molecule type" value="Genomic_DNA"/>
</dbReference>
<dbReference type="InterPro" id="IPR019815">
    <property type="entry name" value="Translation_initiation_fac_3_C"/>
</dbReference>
<dbReference type="NCBIfam" id="TIGR00168">
    <property type="entry name" value="infC"/>
    <property type="match status" value="1"/>
</dbReference>
<dbReference type="InterPro" id="IPR036787">
    <property type="entry name" value="T_IF-3_N_sf"/>
</dbReference>
<dbReference type="InterPro" id="IPR019814">
    <property type="entry name" value="Translation_initiation_fac_3_N"/>
</dbReference>
<evidence type="ECO:0000259" key="5">
    <source>
        <dbReference type="Pfam" id="PF00707"/>
    </source>
</evidence>
<dbReference type="FunFam" id="3.30.110.10:FF:000005">
    <property type="entry name" value="Translation initiation factor 3 (IF-3) family protein"/>
    <property type="match status" value="1"/>
</dbReference>
<dbReference type="STRING" id="2711.A0A067FLH8"/>
<dbReference type="SMR" id="A0A067FLH8"/>
<evidence type="ECO:0000256" key="4">
    <source>
        <dbReference type="SAM" id="MobiDB-lite"/>
    </source>
</evidence>
<dbReference type="Gene3D" id="3.30.110.10">
    <property type="entry name" value="Translation initiation factor 3 (IF-3), C-terminal domain"/>
    <property type="match status" value="1"/>
</dbReference>
<dbReference type="Gene3D" id="3.10.20.80">
    <property type="entry name" value="Translation initiation factor 3 (IF-3), N-terminal domain"/>
    <property type="match status" value="1"/>
</dbReference>
<evidence type="ECO:0000259" key="6">
    <source>
        <dbReference type="Pfam" id="PF05198"/>
    </source>
</evidence>
<dbReference type="InterPro" id="IPR036788">
    <property type="entry name" value="T_IF-3_C_sf"/>
</dbReference>
<accession>A0A067FLH8</accession>
<feature type="region of interest" description="Disordered" evidence="4">
    <location>
        <begin position="341"/>
        <end position="536"/>
    </location>
</feature>
<comment type="similarity">
    <text evidence="1">Belongs to the IF-3 family.</text>
</comment>
<evidence type="ECO:0008006" key="9">
    <source>
        <dbReference type="Google" id="ProtNLM"/>
    </source>
</evidence>
<feature type="domain" description="Translation initiation factor 3 C-terminal" evidence="5">
    <location>
        <begin position="164"/>
        <end position="243"/>
    </location>
</feature>
<dbReference type="Pfam" id="PF00707">
    <property type="entry name" value="IF3_C"/>
    <property type="match status" value="1"/>
</dbReference>
<dbReference type="SUPFAM" id="SSF55200">
    <property type="entry name" value="Translation initiation factor IF3, C-terminal domain"/>
    <property type="match status" value="1"/>
</dbReference>
<keyword evidence="2" id="KW-0396">Initiation factor</keyword>
<evidence type="ECO:0000256" key="3">
    <source>
        <dbReference type="ARBA" id="ARBA00022917"/>
    </source>
</evidence>
<name>A0A067FLH8_CITSI</name>
<keyword evidence="3" id="KW-0648">Protein biosynthesis</keyword>
<dbReference type="Pfam" id="PF05198">
    <property type="entry name" value="IF3_N"/>
    <property type="match status" value="1"/>
</dbReference>
<dbReference type="FunFam" id="3.10.20.80:FF:000005">
    <property type="entry name" value="Predicted protein"/>
    <property type="match status" value="1"/>
</dbReference>
<dbReference type="eggNOG" id="ENOG502QWD8">
    <property type="taxonomic scope" value="Eukaryota"/>
</dbReference>
<dbReference type="GO" id="GO:0032790">
    <property type="term" value="P:ribosome disassembly"/>
    <property type="evidence" value="ECO:0000318"/>
    <property type="project" value="GO_Central"/>
</dbReference>
<evidence type="ECO:0000256" key="1">
    <source>
        <dbReference type="ARBA" id="ARBA00005439"/>
    </source>
</evidence>
<dbReference type="Proteomes" id="UP000027120">
    <property type="component" value="Unassembled WGS sequence"/>
</dbReference>
<dbReference type="GO" id="GO:0005737">
    <property type="term" value="C:cytoplasm"/>
    <property type="evidence" value="ECO:0007669"/>
    <property type="project" value="UniProtKB-ARBA"/>
</dbReference>
<dbReference type="GO" id="GO:0043022">
    <property type="term" value="F:ribosome binding"/>
    <property type="evidence" value="ECO:0000318"/>
    <property type="project" value="GO_Central"/>
</dbReference>
<organism evidence="7 8">
    <name type="scientific">Citrus sinensis</name>
    <name type="common">Sweet orange</name>
    <name type="synonym">Citrus aurantium var. sinensis</name>
    <dbReference type="NCBI Taxonomy" id="2711"/>
    <lineage>
        <taxon>Eukaryota</taxon>
        <taxon>Viridiplantae</taxon>
        <taxon>Streptophyta</taxon>
        <taxon>Embryophyta</taxon>
        <taxon>Tracheophyta</taxon>
        <taxon>Spermatophyta</taxon>
        <taxon>Magnoliopsida</taxon>
        <taxon>eudicotyledons</taxon>
        <taxon>Gunneridae</taxon>
        <taxon>Pentapetalae</taxon>
        <taxon>rosids</taxon>
        <taxon>malvids</taxon>
        <taxon>Sapindales</taxon>
        <taxon>Rutaceae</taxon>
        <taxon>Aurantioideae</taxon>
        <taxon>Citrus</taxon>
    </lineage>
</organism>
<evidence type="ECO:0000313" key="7">
    <source>
        <dbReference type="EMBL" id="KDO68178.1"/>
    </source>
</evidence>
<evidence type="ECO:0000256" key="2">
    <source>
        <dbReference type="ARBA" id="ARBA00022540"/>
    </source>
</evidence>
<dbReference type="PaxDb" id="2711-XP_006486690.1"/>
<gene>
    <name evidence="7" type="ORF">CISIN_1g009379mg</name>
</gene>
<feature type="compositionally biased region" description="Polar residues" evidence="4">
    <location>
        <begin position="447"/>
        <end position="484"/>
    </location>
</feature>
<protein>
    <recommendedName>
        <fullName evidence="9">Translation initiation factor 3 N-terminal domain-containing protein</fullName>
    </recommendedName>
</protein>
<dbReference type="AlphaFoldDB" id="A0A067FLH8"/>
<dbReference type="PANTHER" id="PTHR10938">
    <property type="entry name" value="TRANSLATION INITIATION FACTOR IF-3"/>
    <property type="match status" value="1"/>
</dbReference>
<keyword evidence="8" id="KW-1185">Reference proteome</keyword>
<evidence type="ECO:0000313" key="8">
    <source>
        <dbReference type="Proteomes" id="UP000027120"/>
    </source>
</evidence>
<reference evidence="7 8" key="1">
    <citation type="submission" date="2014-04" db="EMBL/GenBank/DDBJ databases">
        <authorList>
            <consortium name="International Citrus Genome Consortium"/>
            <person name="Gmitter F."/>
            <person name="Chen C."/>
            <person name="Farmerie W."/>
            <person name="Harkins T."/>
            <person name="Desany B."/>
            <person name="Mohiuddin M."/>
            <person name="Kodira C."/>
            <person name="Borodovsky M."/>
            <person name="Lomsadze A."/>
            <person name="Burns P."/>
            <person name="Jenkins J."/>
            <person name="Prochnik S."/>
            <person name="Shu S."/>
            <person name="Chapman J."/>
            <person name="Pitluck S."/>
            <person name="Schmutz J."/>
            <person name="Rokhsar D."/>
        </authorList>
    </citation>
    <scope>NUCLEOTIDE SEQUENCE</scope>
</reference>
<feature type="compositionally biased region" description="Polar residues" evidence="4">
    <location>
        <begin position="499"/>
        <end position="523"/>
    </location>
</feature>
<proteinExistence type="inferred from homology"/>
<dbReference type="InterPro" id="IPR001288">
    <property type="entry name" value="Translation_initiation_fac_3"/>
</dbReference>
<feature type="domain" description="Translation initiation factor 3 N-terminal" evidence="6">
    <location>
        <begin position="84"/>
        <end position="149"/>
    </location>
</feature>